<protein>
    <submittedName>
        <fullName evidence="3">Recombinase family protein</fullName>
    </submittedName>
</protein>
<dbReference type="Proteomes" id="UP001569428">
    <property type="component" value="Unassembled WGS sequence"/>
</dbReference>
<organism evidence="3 4">
    <name type="scientific">Microbulbifer epialgicus</name>
    <dbReference type="NCBI Taxonomy" id="393907"/>
    <lineage>
        <taxon>Bacteria</taxon>
        <taxon>Pseudomonadati</taxon>
        <taxon>Pseudomonadota</taxon>
        <taxon>Gammaproteobacteria</taxon>
        <taxon>Cellvibrionales</taxon>
        <taxon>Microbulbiferaceae</taxon>
        <taxon>Microbulbifer</taxon>
    </lineage>
</organism>
<sequence>MAYSYDSFGNLSEQVVQLRIASYYVENQSGASLHRPELDRLLRDSHPGDVLLVEQIDRLTRLTSDGWDVLKGQIKSKKLRIVSLDVPTSYMALDQGRSTNGDQIIETVLSAINNMLIDLMAAMARKDYEAMRTRQQQGIAKAKLEGKYQGRPADLDRHKQVKYFREEKGLSINETARATGYSKSQVCRIQAEYRKRELAEE</sequence>
<gene>
    <name evidence="3" type="ORF">ACCI49_18535</name>
</gene>
<dbReference type="CDD" id="cd00093">
    <property type="entry name" value="HTH_XRE"/>
    <property type="match status" value="1"/>
</dbReference>
<feature type="domain" description="HTH cro/C1-type" evidence="1">
    <location>
        <begin position="161"/>
        <end position="189"/>
    </location>
</feature>
<dbReference type="InterPro" id="IPR050639">
    <property type="entry name" value="SSR_resolvase"/>
</dbReference>
<feature type="domain" description="Resolvase/invertase-type recombinase catalytic" evidence="2">
    <location>
        <begin position="1"/>
        <end position="146"/>
    </location>
</feature>
<dbReference type="EMBL" id="JBGMEK010000059">
    <property type="protein sequence ID" value="MFA0812911.1"/>
    <property type="molecule type" value="Genomic_DNA"/>
</dbReference>
<dbReference type="InterPro" id="IPR036162">
    <property type="entry name" value="Resolvase-like_N_sf"/>
</dbReference>
<dbReference type="PROSITE" id="PS51736">
    <property type="entry name" value="RECOMBINASES_3"/>
    <property type="match status" value="1"/>
</dbReference>
<proteinExistence type="predicted"/>
<evidence type="ECO:0000259" key="2">
    <source>
        <dbReference type="PROSITE" id="PS51736"/>
    </source>
</evidence>
<name>A0ABV4P3F4_9GAMM</name>
<dbReference type="PANTHER" id="PTHR30461:SF25">
    <property type="entry name" value="RESOLVASE-RELATED"/>
    <property type="match status" value="1"/>
</dbReference>
<keyword evidence="4" id="KW-1185">Reference proteome</keyword>
<dbReference type="Gene3D" id="3.40.50.1390">
    <property type="entry name" value="Resolvase, N-terminal catalytic domain"/>
    <property type="match status" value="1"/>
</dbReference>
<dbReference type="PROSITE" id="PS50943">
    <property type="entry name" value="HTH_CROC1"/>
    <property type="match status" value="1"/>
</dbReference>
<accession>A0ABV4P3F4</accession>
<dbReference type="SUPFAM" id="SSF53041">
    <property type="entry name" value="Resolvase-like"/>
    <property type="match status" value="1"/>
</dbReference>
<dbReference type="SMART" id="SM00857">
    <property type="entry name" value="Resolvase"/>
    <property type="match status" value="1"/>
</dbReference>
<reference evidence="3 4" key="1">
    <citation type="submission" date="2024-08" db="EMBL/GenBank/DDBJ databases">
        <authorList>
            <person name="Ishaq N."/>
        </authorList>
    </citation>
    <scope>NUCLEOTIDE SEQUENCE [LARGE SCALE GENOMIC DNA]</scope>
    <source>
        <strain evidence="3 4">DSM 18651</strain>
    </source>
</reference>
<evidence type="ECO:0000313" key="3">
    <source>
        <dbReference type="EMBL" id="MFA0812911.1"/>
    </source>
</evidence>
<comment type="caution">
    <text evidence="3">The sequence shown here is derived from an EMBL/GenBank/DDBJ whole genome shotgun (WGS) entry which is preliminary data.</text>
</comment>
<evidence type="ECO:0000259" key="1">
    <source>
        <dbReference type="PROSITE" id="PS50943"/>
    </source>
</evidence>
<dbReference type="InterPro" id="IPR006119">
    <property type="entry name" value="Resolv_N"/>
</dbReference>
<dbReference type="PANTHER" id="PTHR30461">
    <property type="entry name" value="DNA-INVERTASE FROM LAMBDOID PROPHAGE"/>
    <property type="match status" value="1"/>
</dbReference>
<evidence type="ECO:0000313" key="4">
    <source>
        <dbReference type="Proteomes" id="UP001569428"/>
    </source>
</evidence>
<dbReference type="InterPro" id="IPR001387">
    <property type="entry name" value="Cro/C1-type_HTH"/>
</dbReference>
<dbReference type="Pfam" id="PF00239">
    <property type="entry name" value="Resolvase"/>
    <property type="match status" value="1"/>
</dbReference>